<evidence type="ECO:0008006" key="6">
    <source>
        <dbReference type="Google" id="ProtNLM"/>
    </source>
</evidence>
<keyword evidence="2" id="KW-0964">Secreted</keyword>
<proteinExistence type="predicted"/>
<name>A0ABX4Q7M3_9PSED</name>
<dbReference type="Proteomes" id="UP000232455">
    <property type="component" value="Unassembled WGS sequence"/>
</dbReference>
<organism evidence="4 5">
    <name type="scientific">Pseudomonas baetica</name>
    <dbReference type="NCBI Taxonomy" id="674054"/>
    <lineage>
        <taxon>Bacteria</taxon>
        <taxon>Pseudomonadati</taxon>
        <taxon>Pseudomonadota</taxon>
        <taxon>Gammaproteobacteria</taxon>
        <taxon>Pseudomonadales</taxon>
        <taxon>Pseudomonadaceae</taxon>
        <taxon>Pseudomonas</taxon>
    </lineage>
</organism>
<dbReference type="InterPro" id="IPR011042">
    <property type="entry name" value="6-blade_b-propeller_TolB-like"/>
</dbReference>
<evidence type="ECO:0000313" key="5">
    <source>
        <dbReference type="Proteomes" id="UP000232455"/>
    </source>
</evidence>
<evidence type="ECO:0000256" key="1">
    <source>
        <dbReference type="ARBA" id="ARBA00004613"/>
    </source>
</evidence>
<dbReference type="InterPro" id="IPR017996">
    <property type="entry name" value="MRJP/yellow-related"/>
</dbReference>
<evidence type="ECO:0000256" key="3">
    <source>
        <dbReference type="SAM" id="SignalP"/>
    </source>
</evidence>
<evidence type="ECO:0000313" key="4">
    <source>
        <dbReference type="EMBL" id="PKA72804.1"/>
    </source>
</evidence>
<dbReference type="Gene3D" id="2.120.10.30">
    <property type="entry name" value="TolB, C-terminal domain"/>
    <property type="match status" value="2"/>
</dbReference>
<protein>
    <recommendedName>
        <fullName evidence="6">Sugar lactone lactonase YvrE</fullName>
    </recommendedName>
</protein>
<accession>A0ABX4Q7M3</accession>
<dbReference type="EMBL" id="PHHE01000001">
    <property type="protein sequence ID" value="PKA72804.1"/>
    <property type="molecule type" value="Genomic_DNA"/>
</dbReference>
<gene>
    <name evidence="4" type="ORF">ATI02_5896</name>
</gene>
<dbReference type="SUPFAM" id="SSF63829">
    <property type="entry name" value="Calcium-dependent phosphotriesterase"/>
    <property type="match status" value="1"/>
</dbReference>
<feature type="chain" id="PRO_5045658352" description="Sugar lactone lactonase YvrE" evidence="3">
    <location>
        <begin position="26"/>
        <end position="266"/>
    </location>
</feature>
<comment type="subcellular location">
    <subcellularLocation>
        <location evidence="1">Secreted</location>
    </subcellularLocation>
</comment>
<evidence type="ECO:0000256" key="2">
    <source>
        <dbReference type="ARBA" id="ARBA00022525"/>
    </source>
</evidence>
<dbReference type="PANTHER" id="PTHR10009">
    <property type="entry name" value="PROTEIN YELLOW-RELATED"/>
    <property type="match status" value="1"/>
</dbReference>
<feature type="signal peptide" evidence="3">
    <location>
        <begin position="1"/>
        <end position="25"/>
    </location>
</feature>
<keyword evidence="5" id="KW-1185">Reference proteome</keyword>
<dbReference type="PANTHER" id="PTHR10009:SF18">
    <property type="entry name" value="PROTEIN YELLOW-LIKE PROTEIN"/>
    <property type="match status" value="1"/>
</dbReference>
<comment type="caution">
    <text evidence="4">The sequence shown here is derived from an EMBL/GenBank/DDBJ whole genome shotgun (WGS) entry which is preliminary data.</text>
</comment>
<keyword evidence="3" id="KW-0732">Signal</keyword>
<sequence length="266" mass="29358">MSFKQSISWASMALIVAFSSQPAQAAAITALPKDQSQGKIEQVFAFRVALPTGVSISEKGRIFVNVPRWGGNVPFTVGELREGKAVPYPDLALNQADLSERAIALRHRIQVAAGQWAEIQRLAIRRESNTVRSNGKWLDASIGVANSHYLTFNSRLTEQQLCEAVKDSGEKGPSDGLEADSEGAIYAGDYQDNSIRKRLPDGSWQTVVHDPRILWPDTLSVGADGYLYFTANQLHRQAGFHGGKDLREKPYRLLRVKINATPVQTR</sequence>
<reference evidence="4 5" key="1">
    <citation type="submission" date="2017-11" db="EMBL/GenBank/DDBJ databases">
        <title>Genome sequencing of a diverse group of Pseudomonas species.</title>
        <authorList>
            <person name="Loper J."/>
        </authorList>
    </citation>
    <scope>NUCLEOTIDE SEQUENCE [LARGE SCALE GENOMIC DNA]</scope>
    <source>
        <strain evidence="4 5">LMG 25716</strain>
    </source>
</reference>